<dbReference type="Proteomes" id="UP000298663">
    <property type="component" value="Unassembled WGS sequence"/>
</dbReference>
<gene>
    <name evidence="2" type="ORF">L596_023545</name>
</gene>
<dbReference type="EMBL" id="AZBU02000008">
    <property type="protein sequence ID" value="TKR67384.1"/>
    <property type="molecule type" value="Genomic_DNA"/>
</dbReference>
<name>A0A4U5ME18_STECR</name>
<evidence type="ECO:0000313" key="3">
    <source>
        <dbReference type="Proteomes" id="UP000298663"/>
    </source>
</evidence>
<sequence>MAMCHNSGVSSTAAAAAIAAYPLRARESIGQTRQIRRRTLYRISRDSTEKPETREERRLLGKQAREEAAKRGGSFWGRFVFGHNFGLECSEHTVARISEQAEMNDSTKENILNVKLESLGVAHNNESTFISHSKY</sequence>
<comment type="caution">
    <text evidence="2">The sequence shown here is derived from an EMBL/GenBank/DDBJ whole genome shotgun (WGS) entry which is preliminary data.</text>
</comment>
<dbReference type="AlphaFoldDB" id="A0A4U5ME18"/>
<evidence type="ECO:0000313" key="2">
    <source>
        <dbReference type="EMBL" id="TKR67384.1"/>
    </source>
</evidence>
<accession>A0A4U5ME18</accession>
<reference evidence="2 3" key="1">
    <citation type="journal article" date="2015" name="Genome Biol.">
        <title>Comparative genomics of Steinernema reveals deeply conserved gene regulatory networks.</title>
        <authorList>
            <person name="Dillman A.R."/>
            <person name="Macchietto M."/>
            <person name="Porter C.F."/>
            <person name="Rogers A."/>
            <person name="Williams B."/>
            <person name="Antoshechkin I."/>
            <person name="Lee M.M."/>
            <person name="Goodwin Z."/>
            <person name="Lu X."/>
            <person name="Lewis E.E."/>
            <person name="Goodrich-Blair H."/>
            <person name="Stock S.P."/>
            <person name="Adams B.J."/>
            <person name="Sternberg P.W."/>
            <person name="Mortazavi A."/>
        </authorList>
    </citation>
    <scope>NUCLEOTIDE SEQUENCE [LARGE SCALE GENOMIC DNA]</scope>
    <source>
        <strain evidence="2 3">ALL</strain>
    </source>
</reference>
<organism evidence="2 3">
    <name type="scientific">Steinernema carpocapsae</name>
    <name type="common">Entomopathogenic nematode</name>
    <dbReference type="NCBI Taxonomy" id="34508"/>
    <lineage>
        <taxon>Eukaryota</taxon>
        <taxon>Metazoa</taxon>
        <taxon>Ecdysozoa</taxon>
        <taxon>Nematoda</taxon>
        <taxon>Chromadorea</taxon>
        <taxon>Rhabditida</taxon>
        <taxon>Tylenchina</taxon>
        <taxon>Panagrolaimomorpha</taxon>
        <taxon>Strongyloidoidea</taxon>
        <taxon>Steinernematidae</taxon>
        <taxon>Steinernema</taxon>
    </lineage>
</organism>
<protein>
    <submittedName>
        <fullName evidence="2">Uncharacterized protein</fullName>
    </submittedName>
</protein>
<evidence type="ECO:0000256" key="1">
    <source>
        <dbReference type="SAM" id="MobiDB-lite"/>
    </source>
</evidence>
<keyword evidence="3" id="KW-1185">Reference proteome</keyword>
<reference evidence="2 3" key="2">
    <citation type="journal article" date="2019" name="G3 (Bethesda)">
        <title>Hybrid Assembly of the Genome of the Entomopathogenic Nematode Steinernema carpocapsae Identifies the X-Chromosome.</title>
        <authorList>
            <person name="Serra L."/>
            <person name="Macchietto M."/>
            <person name="Macias-Munoz A."/>
            <person name="McGill C.J."/>
            <person name="Rodriguez I.M."/>
            <person name="Rodriguez B."/>
            <person name="Murad R."/>
            <person name="Mortazavi A."/>
        </authorList>
    </citation>
    <scope>NUCLEOTIDE SEQUENCE [LARGE SCALE GENOMIC DNA]</scope>
    <source>
        <strain evidence="2 3">ALL</strain>
    </source>
</reference>
<proteinExistence type="predicted"/>
<feature type="region of interest" description="Disordered" evidence="1">
    <location>
        <begin position="44"/>
        <end position="65"/>
    </location>
</feature>